<evidence type="ECO:0000256" key="2">
    <source>
        <dbReference type="ARBA" id="ARBA00022692"/>
    </source>
</evidence>
<evidence type="ECO:0000313" key="8">
    <source>
        <dbReference type="EMBL" id="MEX6429151.1"/>
    </source>
</evidence>
<keyword evidence="2 7" id="KW-0812">Transmembrane</keyword>
<keyword evidence="6 7" id="KW-0472">Membrane</keyword>
<comment type="caution">
    <text evidence="8">The sequence shown here is derived from an EMBL/GenBank/DDBJ whole genome shotgun (WGS) entry which is preliminary data.</text>
</comment>
<dbReference type="PANTHER" id="PTHR30371">
    <property type="entry name" value="SEC-INDEPENDENT PROTEIN TRANSLOCASE PROTEIN TATC"/>
    <property type="match status" value="1"/>
</dbReference>
<organism evidence="8 9">
    <name type="scientific">Ferrimicrobium acidiphilum</name>
    <dbReference type="NCBI Taxonomy" id="121039"/>
    <lineage>
        <taxon>Bacteria</taxon>
        <taxon>Bacillati</taxon>
        <taxon>Actinomycetota</taxon>
        <taxon>Acidimicrobiia</taxon>
        <taxon>Acidimicrobiales</taxon>
        <taxon>Acidimicrobiaceae</taxon>
        <taxon>Ferrimicrobium</taxon>
    </lineage>
</organism>
<comment type="function">
    <text evidence="7">Part of the twin-arginine translocation (Tat) system that transports large folded proteins containing a characteristic twin-arginine motif in their signal peptide across membranes. Together with TatB, TatC is part of a receptor directly interacting with Tat signal peptides.</text>
</comment>
<gene>
    <name evidence="7 8" type="primary">tatC</name>
    <name evidence="8" type="ORF">AB6A68_04780</name>
</gene>
<evidence type="ECO:0000256" key="6">
    <source>
        <dbReference type="ARBA" id="ARBA00023136"/>
    </source>
</evidence>
<feature type="transmembrane region" description="Helical" evidence="7">
    <location>
        <begin position="189"/>
        <end position="204"/>
    </location>
</feature>
<comment type="subcellular location">
    <subcellularLocation>
        <location evidence="7">Cell membrane</location>
        <topology evidence="7">Multi-pass membrane protein</topology>
    </subcellularLocation>
    <subcellularLocation>
        <location evidence="1">Membrane</location>
        <topology evidence="1">Multi-pass membrane protein</topology>
    </subcellularLocation>
</comment>
<dbReference type="EMBL" id="JBFSHR010000011">
    <property type="protein sequence ID" value="MEX6429151.1"/>
    <property type="molecule type" value="Genomic_DNA"/>
</dbReference>
<keyword evidence="5 7" id="KW-0811">Translocation</keyword>
<keyword evidence="9" id="KW-1185">Reference proteome</keyword>
<evidence type="ECO:0000256" key="1">
    <source>
        <dbReference type="ARBA" id="ARBA00004141"/>
    </source>
</evidence>
<feature type="transmembrane region" description="Helical" evidence="7">
    <location>
        <begin position="69"/>
        <end position="90"/>
    </location>
</feature>
<evidence type="ECO:0000256" key="5">
    <source>
        <dbReference type="ARBA" id="ARBA00023010"/>
    </source>
</evidence>
<sequence>MSFVEHLHELRKRLIISIIAASVGTVVGYIIYPTVLTFLMHPLCVTNGANNCGLYVTGPFDGFAVRLKVGAISGLFLASPIVLWQLWRFIAPGLHSKERRYGVAFVLSALVLFGFGAMVAYLVFPHALHFFESAAGARVHAIYTPQNYLNFLMLLMVAFGVSFLFPLVLIVLELLHVVSPTALRKRRRYAWLGIIIVVAIFIPSNDPYSLTAMAVPLLLFYELAILVGRVLLRHAHNEVRQEM</sequence>
<dbReference type="PANTHER" id="PTHR30371:SF0">
    <property type="entry name" value="SEC-INDEPENDENT PROTEIN TRANSLOCASE PROTEIN TATC, CHLOROPLASTIC-RELATED"/>
    <property type="match status" value="1"/>
</dbReference>
<comment type="subunit">
    <text evidence="7">The Tat system comprises two distinct complexes: a TatABC complex, containing multiple copies of TatA, TatB and TatC subunits, and a separate TatA complex, containing only TatA subunits. Substrates initially bind to the TatABC complex, which probably triggers association of the separate TatA complex to form the active translocon.</text>
</comment>
<reference evidence="8 9" key="1">
    <citation type="submission" date="2024-07" db="EMBL/GenBank/DDBJ databases">
        <title>Draft Genome Sequence of Ferrimicrobium acidiphilum Strain YE2023, Isolated from a Pulp of Bioleach Reactor.</title>
        <authorList>
            <person name="Elkina Y.A."/>
            <person name="Bulaeva A.G."/>
            <person name="Beletsky A.V."/>
            <person name="Mardanov A.V."/>
        </authorList>
    </citation>
    <scope>NUCLEOTIDE SEQUENCE [LARGE SCALE GENOMIC DNA]</scope>
    <source>
        <strain evidence="8 9">YE2023</strain>
    </source>
</reference>
<feature type="transmembrane region" description="Helical" evidence="7">
    <location>
        <begin position="102"/>
        <end position="124"/>
    </location>
</feature>
<dbReference type="PRINTS" id="PR01840">
    <property type="entry name" value="TATCFAMILY"/>
</dbReference>
<evidence type="ECO:0000256" key="7">
    <source>
        <dbReference type="HAMAP-Rule" id="MF_00902"/>
    </source>
</evidence>
<keyword evidence="7" id="KW-0813">Transport</keyword>
<evidence type="ECO:0000256" key="4">
    <source>
        <dbReference type="ARBA" id="ARBA00022989"/>
    </source>
</evidence>
<feature type="transmembrane region" description="Helical" evidence="7">
    <location>
        <begin position="210"/>
        <end position="232"/>
    </location>
</feature>
<evidence type="ECO:0000313" key="9">
    <source>
        <dbReference type="Proteomes" id="UP001560267"/>
    </source>
</evidence>
<dbReference type="InterPro" id="IPR002033">
    <property type="entry name" value="TatC"/>
</dbReference>
<dbReference type="Pfam" id="PF00902">
    <property type="entry name" value="TatC"/>
    <property type="match status" value="1"/>
</dbReference>
<name>A0ABV3Y0S2_9ACTN</name>
<dbReference type="HAMAP" id="MF_00902">
    <property type="entry name" value="TatC"/>
    <property type="match status" value="1"/>
</dbReference>
<accession>A0ABV3Y0S2</accession>
<keyword evidence="3 7" id="KW-0653">Protein transport</keyword>
<proteinExistence type="inferred from homology"/>
<keyword evidence="7" id="KW-1003">Cell membrane</keyword>
<dbReference type="RefSeq" id="WP_298382996.1">
    <property type="nucleotide sequence ID" value="NZ_JBFSHR010000011.1"/>
</dbReference>
<comment type="similarity">
    <text evidence="7">Belongs to the TatC family.</text>
</comment>
<feature type="transmembrane region" description="Helical" evidence="7">
    <location>
        <begin position="14"/>
        <end position="32"/>
    </location>
</feature>
<keyword evidence="4 7" id="KW-1133">Transmembrane helix</keyword>
<feature type="transmembrane region" description="Helical" evidence="7">
    <location>
        <begin position="151"/>
        <end position="177"/>
    </location>
</feature>
<evidence type="ECO:0000256" key="3">
    <source>
        <dbReference type="ARBA" id="ARBA00022927"/>
    </source>
</evidence>
<protein>
    <recommendedName>
        <fullName evidence="7">Sec-independent protein translocase protein TatC</fullName>
    </recommendedName>
</protein>
<dbReference type="NCBIfam" id="TIGR00945">
    <property type="entry name" value="tatC"/>
    <property type="match status" value="1"/>
</dbReference>
<dbReference type="Proteomes" id="UP001560267">
    <property type="component" value="Unassembled WGS sequence"/>
</dbReference>